<dbReference type="Gene3D" id="3.40.850.10">
    <property type="entry name" value="Kinesin motor domain"/>
    <property type="match status" value="2"/>
</dbReference>
<dbReference type="InterPro" id="IPR027640">
    <property type="entry name" value="Kinesin-like_fam"/>
</dbReference>
<keyword evidence="3" id="KW-0493">Microtubule</keyword>
<comment type="subcellular location">
    <subcellularLocation>
        <location evidence="1">Cytoplasm</location>
        <location evidence="1">Cytoskeleton</location>
    </subcellularLocation>
</comment>
<evidence type="ECO:0000256" key="6">
    <source>
        <dbReference type="ARBA" id="ARBA00023212"/>
    </source>
</evidence>
<evidence type="ECO:0000313" key="10">
    <source>
        <dbReference type="Proteomes" id="UP000281549"/>
    </source>
</evidence>
<keyword evidence="9" id="KW-0378">Hydrolase</keyword>
<dbReference type="InterPro" id="IPR027417">
    <property type="entry name" value="P-loop_NTPase"/>
</dbReference>
<evidence type="ECO:0000256" key="1">
    <source>
        <dbReference type="ARBA" id="ARBA00004245"/>
    </source>
</evidence>
<evidence type="ECO:0000256" key="5">
    <source>
        <dbReference type="ARBA" id="ARBA00023175"/>
    </source>
</evidence>
<organism evidence="9 10">
    <name type="scientific">Rozella allomycis (strain CSF55)</name>
    <dbReference type="NCBI Taxonomy" id="988480"/>
    <lineage>
        <taxon>Eukaryota</taxon>
        <taxon>Fungi</taxon>
        <taxon>Fungi incertae sedis</taxon>
        <taxon>Cryptomycota</taxon>
        <taxon>Cryptomycota incertae sedis</taxon>
        <taxon>Rozella</taxon>
    </lineage>
</organism>
<proteinExistence type="inferred from homology"/>
<dbReference type="GO" id="GO:0007018">
    <property type="term" value="P:microtubule-based movement"/>
    <property type="evidence" value="ECO:0007669"/>
    <property type="project" value="InterPro"/>
</dbReference>
<comment type="similarity">
    <text evidence="7">Belongs to the TRAFAC class myosin-kinesin ATPase superfamily. Kinesin family.</text>
</comment>
<dbReference type="PROSITE" id="PS50067">
    <property type="entry name" value="KINESIN_MOTOR_2"/>
    <property type="match status" value="1"/>
</dbReference>
<dbReference type="Proteomes" id="UP000281549">
    <property type="component" value="Unassembled WGS sequence"/>
</dbReference>
<feature type="domain" description="Kinesin motor" evidence="8">
    <location>
        <begin position="89"/>
        <end position="228"/>
    </location>
</feature>
<evidence type="ECO:0000256" key="2">
    <source>
        <dbReference type="ARBA" id="ARBA00022490"/>
    </source>
</evidence>
<dbReference type="EMBL" id="ML006154">
    <property type="protein sequence ID" value="RKP16902.1"/>
    <property type="molecule type" value="Genomic_DNA"/>
</dbReference>
<dbReference type="Pfam" id="PF00225">
    <property type="entry name" value="Kinesin"/>
    <property type="match status" value="1"/>
</dbReference>
<evidence type="ECO:0000256" key="4">
    <source>
        <dbReference type="ARBA" id="ARBA00023054"/>
    </source>
</evidence>
<dbReference type="PANTHER" id="PTHR47969">
    <property type="entry name" value="CHROMOSOME-ASSOCIATED KINESIN KIF4A-RELATED"/>
    <property type="match status" value="1"/>
</dbReference>
<keyword evidence="5" id="KW-0505">Motor protein</keyword>
<comment type="caution">
    <text evidence="7">Lacks conserved residue(s) required for the propagation of feature annotation.</text>
</comment>
<dbReference type="InterPro" id="IPR001752">
    <property type="entry name" value="Kinesin_motor_dom"/>
</dbReference>
<reference evidence="10" key="1">
    <citation type="journal article" date="2018" name="Nat. Microbiol.">
        <title>Leveraging single-cell genomics to expand the fungal tree of life.</title>
        <authorList>
            <person name="Ahrendt S.R."/>
            <person name="Quandt C.A."/>
            <person name="Ciobanu D."/>
            <person name="Clum A."/>
            <person name="Salamov A."/>
            <person name="Andreopoulos B."/>
            <person name="Cheng J.F."/>
            <person name="Woyke T."/>
            <person name="Pelin A."/>
            <person name="Henrissat B."/>
            <person name="Reynolds N.K."/>
            <person name="Benny G.L."/>
            <person name="Smith M.E."/>
            <person name="James T.Y."/>
            <person name="Grigoriev I.V."/>
        </authorList>
    </citation>
    <scope>NUCLEOTIDE SEQUENCE [LARGE SCALE GENOMIC DNA]</scope>
    <source>
        <strain evidence="10">CSF55</strain>
    </source>
</reference>
<dbReference type="GO" id="GO:0008017">
    <property type="term" value="F:microtubule binding"/>
    <property type="evidence" value="ECO:0007669"/>
    <property type="project" value="InterPro"/>
</dbReference>
<name>A0A4P9YDD8_ROZAC</name>
<keyword evidence="2" id="KW-0963">Cytoplasm</keyword>
<dbReference type="GO" id="GO:0016787">
    <property type="term" value="F:hydrolase activity"/>
    <property type="evidence" value="ECO:0007669"/>
    <property type="project" value="UniProtKB-KW"/>
</dbReference>
<evidence type="ECO:0000256" key="3">
    <source>
        <dbReference type="ARBA" id="ARBA00022701"/>
    </source>
</evidence>
<evidence type="ECO:0000313" key="9">
    <source>
        <dbReference type="EMBL" id="RKP16902.1"/>
    </source>
</evidence>
<gene>
    <name evidence="9" type="ORF">ROZALSC1DRAFT_24761</name>
</gene>
<protein>
    <submittedName>
        <fullName evidence="9">P-loop containing nucleoside triphosphate hydrolase protein</fullName>
    </submittedName>
</protein>
<keyword evidence="4" id="KW-0175">Coiled coil</keyword>
<evidence type="ECO:0000259" key="8">
    <source>
        <dbReference type="PROSITE" id="PS50067"/>
    </source>
</evidence>
<feature type="non-terminal residue" evidence="9">
    <location>
        <position position="1"/>
    </location>
</feature>
<keyword evidence="6" id="KW-0206">Cytoskeleton</keyword>
<dbReference type="AlphaFoldDB" id="A0A4P9YDD8"/>
<dbReference type="PRINTS" id="PR00380">
    <property type="entry name" value="KINESINHEAVY"/>
</dbReference>
<accession>A0A4P9YDD8</accession>
<dbReference type="GO" id="GO:0005524">
    <property type="term" value="F:ATP binding"/>
    <property type="evidence" value="ECO:0007669"/>
    <property type="project" value="InterPro"/>
</dbReference>
<dbReference type="SUPFAM" id="SSF52540">
    <property type="entry name" value="P-loop containing nucleoside triphosphate hydrolases"/>
    <property type="match status" value="1"/>
</dbReference>
<dbReference type="GO" id="GO:0003777">
    <property type="term" value="F:microtubule motor activity"/>
    <property type="evidence" value="ECO:0007669"/>
    <property type="project" value="InterPro"/>
</dbReference>
<dbReference type="PANTHER" id="PTHR47969:SF21">
    <property type="entry name" value="KINESIN-LIKE PROTEIN"/>
    <property type="match status" value="1"/>
</dbReference>
<sequence>IFLKNHSSREHYCTYCTLQIEISDFNMTARPIVDAVLQWDYICLECVIFIVPELGGIIPNSFSQIFSNINDSLCKRFLVRASYLGIYNEKNRIVGATNMNEHLSRSHSISTITVESSETHVNGNTLIKAGKLHLVDMAGSERQSKTGATGERLKEATKINMSFSALGNCISALVDGESAHVPYRDYKLTRLLQASLGGNAKTLMMTTLTYNYEETLSSLRYANRAKSIKNKPNINEDPKDAFLREYQEEIQKIENDD</sequence>
<dbReference type="GO" id="GO:0005874">
    <property type="term" value="C:microtubule"/>
    <property type="evidence" value="ECO:0007669"/>
    <property type="project" value="UniProtKB-KW"/>
</dbReference>
<dbReference type="InterPro" id="IPR036961">
    <property type="entry name" value="Kinesin_motor_dom_sf"/>
</dbReference>
<dbReference type="SMART" id="SM00129">
    <property type="entry name" value="KISc"/>
    <property type="match status" value="1"/>
</dbReference>
<evidence type="ECO:0000256" key="7">
    <source>
        <dbReference type="PROSITE-ProRule" id="PRU00283"/>
    </source>
</evidence>